<dbReference type="EMBL" id="MU858142">
    <property type="protein sequence ID" value="KAK4211718.1"/>
    <property type="molecule type" value="Genomic_DNA"/>
</dbReference>
<dbReference type="AlphaFoldDB" id="A0AAN7B5K8"/>
<keyword evidence="1" id="KW-1133">Transmembrane helix</keyword>
<evidence type="ECO:0000313" key="2">
    <source>
        <dbReference type="EMBL" id="KAK4211718.1"/>
    </source>
</evidence>
<keyword evidence="1" id="KW-0472">Membrane</keyword>
<comment type="caution">
    <text evidence="2">The sequence shown here is derived from an EMBL/GenBank/DDBJ whole genome shotgun (WGS) entry which is preliminary data.</text>
</comment>
<organism evidence="2 3">
    <name type="scientific">Rhypophila decipiens</name>
    <dbReference type="NCBI Taxonomy" id="261697"/>
    <lineage>
        <taxon>Eukaryota</taxon>
        <taxon>Fungi</taxon>
        <taxon>Dikarya</taxon>
        <taxon>Ascomycota</taxon>
        <taxon>Pezizomycotina</taxon>
        <taxon>Sordariomycetes</taxon>
        <taxon>Sordariomycetidae</taxon>
        <taxon>Sordariales</taxon>
        <taxon>Naviculisporaceae</taxon>
        <taxon>Rhypophila</taxon>
    </lineage>
</organism>
<sequence>MGWYWECINAAYTNDSIPWCDGICFSSFFDISIGNMTFLHGSDVPVVSMLVCGLALAISLDSHLLAWVSERHVRYTYLLGVPNHRETTSPFILYSGIVGYLFLFFSFLFLSLLTVHDRRQASLGSSPHQHCLSG</sequence>
<protein>
    <submittedName>
        <fullName evidence="2">Uncharacterized protein</fullName>
    </submittedName>
</protein>
<reference evidence="2" key="1">
    <citation type="journal article" date="2023" name="Mol. Phylogenet. Evol.">
        <title>Genome-scale phylogeny and comparative genomics of the fungal order Sordariales.</title>
        <authorList>
            <person name="Hensen N."/>
            <person name="Bonometti L."/>
            <person name="Westerberg I."/>
            <person name="Brannstrom I.O."/>
            <person name="Guillou S."/>
            <person name="Cros-Aarteil S."/>
            <person name="Calhoun S."/>
            <person name="Haridas S."/>
            <person name="Kuo A."/>
            <person name="Mondo S."/>
            <person name="Pangilinan J."/>
            <person name="Riley R."/>
            <person name="LaButti K."/>
            <person name="Andreopoulos B."/>
            <person name="Lipzen A."/>
            <person name="Chen C."/>
            <person name="Yan M."/>
            <person name="Daum C."/>
            <person name="Ng V."/>
            <person name="Clum A."/>
            <person name="Steindorff A."/>
            <person name="Ohm R.A."/>
            <person name="Martin F."/>
            <person name="Silar P."/>
            <person name="Natvig D.O."/>
            <person name="Lalanne C."/>
            <person name="Gautier V."/>
            <person name="Ament-Velasquez S.L."/>
            <person name="Kruys A."/>
            <person name="Hutchinson M.I."/>
            <person name="Powell A.J."/>
            <person name="Barry K."/>
            <person name="Miller A.N."/>
            <person name="Grigoriev I.V."/>
            <person name="Debuchy R."/>
            <person name="Gladieux P."/>
            <person name="Hiltunen Thoren M."/>
            <person name="Johannesson H."/>
        </authorList>
    </citation>
    <scope>NUCLEOTIDE SEQUENCE</scope>
    <source>
        <strain evidence="2">PSN293</strain>
    </source>
</reference>
<accession>A0AAN7B5K8</accession>
<evidence type="ECO:0000256" key="1">
    <source>
        <dbReference type="SAM" id="Phobius"/>
    </source>
</evidence>
<keyword evidence="3" id="KW-1185">Reference proteome</keyword>
<gene>
    <name evidence="2" type="ORF">QBC37DRAFT_206937</name>
</gene>
<dbReference type="Proteomes" id="UP001301769">
    <property type="component" value="Unassembled WGS sequence"/>
</dbReference>
<feature type="transmembrane region" description="Helical" evidence="1">
    <location>
        <begin position="91"/>
        <end position="113"/>
    </location>
</feature>
<reference evidence="2" key="2">
    <citation type="submission" date="2023-05" db="EMBL/GenBank/DDBJ databases">
        <authorList>
            <consortium name="Lawrence Berkeley National Laboratory"/>
            <person name="Steindorff A."/>
            <person name="Hensen N."/>
            <person name="Bonometti L."/>
            <person name="Westerberg I."/>
            <person name="Brannstrom I.O."/>
            <person name="Guillou S."/>
            <person name="Cros-Aarteil S."/>
            <person name="Calhoun S."/>
            <person name="Haridas S."/>
            <person name="Kuo A."/>
            <person name="Mondo S."/>
            <person name="Pangilinan J."/>
            <person name="Riley R."/>
            <person name="Labutti K."/>
            <person name="Andreopoulos B."/>
            <person name="Lipzen A."/>
            <person name="Chen C."/>
            <person name="Yanf M."/>
            <person name="Daum C."/>
            <person name="Ng V."/>
            <person name="Clum A."/>
            <person name="Ohm R."/>
            <person name="Martin F."/>
            <person name="Silar P."/>
            <person name="Natvig D."/>
            <person name="Lalanne C."/>
            <person name="Gautier V."/>
            <person name="Ament-Velasquez S.L."/>
            <person name="Kruys A."/>
            <person name="Hutchinson M.I."/>
            <person name="Powell A.J."/>
            <person name="Barry K."/>
            <person name="Miller A.N."/>
            <person name="Grigoriev I.V."/>
            <person name="Debuchy R."/>
            <person name="Gladieux P."/>
            <person name="Thoren M.H."/>
            <person name="Johannesson H."/>
        </authorList>
    </citation>
    <scope>NUCLEOTIDE SEQUENCE</scope>
    <source>
        <strain evidence="2">PSN293</strain>
    </source>
</reference>
<evidence type="ECO:0000313" key="3">
    <source>
        <dbReference type="Proteomes" id="UP001301769"/>
    </source>
</evidence>
<keyword evidence="1" id="KW-0812">Transmembrane</keyword>
<feature type="transmembrane region" description="Helical" evidence="1">
    <location>
        <begin position="46"/>
        <end position="68"/>
    </location>
</feature>
<name>A0AAN7B5K8_9PEZI</name>
<proteinExistence type="predicted"/>